<organism evidence="5 6">
    <name type="scientific">Copranaerobaculum intestinale</name>
    <dbReference type="NCBI Taxonomy" id="2692629"/>
    <lineage>
        <taxon>Bacteria</taxon>
        <taxon>Bacillati</taxon>
        <taxon>Bacillota</taxon>
        <taxon>Erysipelotrichia</taxon>
        <taxon>Erysipelotrichales</taxon>
        <taxon>Erysipelotrichaceae</taxon>
        <taxon>Copranaerobaculum</taxon>
    </lineage>
</organism>
<dbReference type="Proteomes" id="UP000434036">
    <property type="component" value="Unassembled WGS sequence"/>
</dbReference>
<gene>
    <name evidence="5" type="ORF">GSF08_05250</name>
</gene>
<keyword evidence="3 4" id="KW-0732">Signal</keyword>
<dbReference type="InterPro" id="IPR050492">
    <property type="entry name" value="Bact_metal-bind_prot9"/>
</dbReference>
<dbReference type="PANTHER" id="PTHR42953:SF3">
    <property type="entry name" value="HIGH-AFFINITY ZINC UPTAKE SYSTEM PROTEIN ZNUA"/>
    <property type="match status" value="1"/>
</dbReference>
<feature type="signal peptide" evidence="4">
    <location>
        <begin position="1"/>
        <end position="20"/>
    </location>
</feature>
<keyword evidence="6" id="KW-1185">Reference proteome</keyword>
<dbReference type="PANTHER" id="PTHR42953">
    <property type="entry name" value="HIGH-AFFINITY ZINC UPTAKE SYSTEM PROTEIN ZNUA-RELATED"/>
    <property type="match status" value="1"/>
</dbReference>
<accession>A0A6N8U732</accession>
<evidence type="ECO:0000256" key="4">
    <source>
        <dbReference type="SAM" id="SignalP"/>
    </source>
</evidence>
<comment type="similarity">
    <text evidence="1">Belongs to the bacterial solute-binding protein 9 family.</text>
</comment>
<sequence>MKKKLLLAALLCFSTLTACSPGKPKLCATVYPVQYLIKSIGGEYVESCNITENKVIQRASIKTNFSKLLKDADALFYIGGLEPYMDIYQEDISSSNTDLIDLSARSAIYKFQRYFTTYASDQTAVVEGSYYDGDIFKSIDQYANDPMIWMDPIAMTSMGSSIRDYLVKEYPEYKKVFNENFESLQISLARLDSEYQDLKAVHSDIKIVTMTPSFGYWQKSYGINVYPVILSRYGALPSNAQLAIIKQRIIDDGVRYIVYEDNMTNDMKKLYNTLKNELGLITIDLSNISSLSAEDKKANKNYLSIMYENLKVLEALE</sequence>
<dbReference type="InterPro" id="IPR006127">
    <property type="entry name" value="ZnuA-like"/>
</dbReference>
<reference evidence="5 6" key="1">
    <citation type="submission" date="2019-12" db="EMBL/GenBank/DDBJ databases">
        <authorList>
            <person name="Yang R."/>
        </authorList>
    </citation>
    <scope>NUCLEOTIDE SEQUENCE [LARGE SCALE GENOMIC DNA]</scope>
    <source>
        <strain evidence="5 6">DONG20-135</strain>
    </source>
</reference>
<dbReference type="PROSITE" id="PS51257">
    <property type="entry name" value="PROKAR_LIPOPROTEIN"/>
    <property type="match status" value="1"/>
</dbReference>
<dbReference type="EMBL" id="WUUQ01000002">
    <property type="protein sequence ID" value="MXQ73335.1"/>
    <property type="molecule type" value="Genomic_DNA"/>
</dbReference>
<proteinExistence type="inferred from homology"/>
<dbReference type="Pfam" id="PF01297">
    <property type="entry name" value="ZnuA"/>
    <property type="match status" value="1"/>
</dbReference>
<dbReference type="SUPFAM" id="SSF53807">
    <property type="entry name" value="Helical backbone' metal receptor"/>
    <property type="match status" value="1"/>
</dbReference>
<dbReference type="GO" id="GO:0046872">
    <property type="term" value="F:metal ion binding"/>
    <property type="evidence" value="ECO:0007669"/>
    <property type="project" value="InterPro"/>
</dbReference>
<reference evidence="5 6" key="2">
    <citation type="submission" date="2020-01" db="EMBL/GenBank/DDBJ databases">
        <title>Clostridiaceae sp. nov. isolated from the gut of human by culturomics.</title>
        <authorList>
            <person name="Chang Y."/>
        </authorList>
    </citation>
    <scope>NUCLEOTIDE SEQUENCE [LARGE SCALE GENOMIC DNA]</scope>
    <source>
        <strain evidence="5 6">DONG20-135</strain>
    </source>
</reference>
<comment type="caution">
    <text evidence="5">The sequence shown here is derived from an EMBL/GenBank/DDBJ whole genome shotgun (WGS) entry which is preliminary data.</text>
</comment>
<feature type="chain" id="PRO_5038479931" evidence="4">
    <location>
        <begin position="21"/>
        <end position="317"/>
    </location>
</feature>
<evidence type="ECO:0000256" key="2">
    <source>
        <dbReference type="ARBA" id="ARBA00022448"/>
    </source>
</evidence>
<evidence type="ECO:0000313" key="5">
    <source>
        <dbReference type="EMBL" id="MXQ73335.1"/>
    </source>
</evidence>
<evidence type="ECO:0000256" key="3">
    <source>
        <dbReference type="ARBA" id="ARBA00022729"/>
    </source>
</evidence>
<dbReference type="AlphaFoldDB" id="A0A6N8U732"/>
<dbReference type="RefSeq" id="WP_160624793.1">
    <property type="nucleotide sequence ID" value="NZ_WUUQ01000002.1"/>
</dbReference>
<evidence type="ECO:0000256" key="1">
    <source>
        <dbReference type="ARBA" id="ARBA00011028"/>
    </source>
</evidence>
<evidence type="ECO:0000313" key="6">
    <source>
        <dbReference type="Proteomes" id="UP000434036"/>
    </source>
</evidence>
<dbReference type="GO" id="GO:0030001">
    <property type="term" value="P:metal ion transport"/>
    <property type="evidence" value="ECO:0007669"/>
    <property type="project" value="InterPro"/>
</dbReference>
<keyword evidence="2" id="KW-0813">Transport</keyword>
<dbReference type="Gene3D" id="3.40.50.1980">
    <property type="entry name" value="Nitrogenase molybdenum iron protein domain"/>
    <property type="match status" value="2"/>
</dbReference>
<protein>
    <submittedName>
        <fullName evidence="5">Zinc ABC transporter solute-binding protein</fullName>
    </submittedName>
</protein>
<name>A0A6N8U732_9FIRM</name>